<evidence type="ECO:0000313" key="2">
    <source>
        <dbReference type="Proteomes" id="UP000005730"/>
    </source>
</evidence>
<gene>
    <name evidence="1" type="ORF">TheveDRAFT_0530</name>
</gene>
<name>H0UQD7_9BACT</name>
<keyword evidence="2" id="KW-1185">Reference proteome</keyword>
<dbReference type="AlphaFoldDB" id="H0UQD7"/>
<organism evidence="1 2">
    <name type="scientific">Thermanaerovibrio velox DSM 12556</name>
    <dbReference type="NCBI Taxonomy" id="926567"/>
    <lineage>
        <taxon>Bacteria</taxon>
        <taxon>Thermotogati</taxon>
        <taxon>Synergistota</taxon>
        <taxon>Synergistia</taxon>
        <taxon>Synergistales</taxon>
        <taxon>Synergistaceae</taxon>
        <taxon>Thermanaerovibrio</taxon>
    </lineage>
</organism>
<accession>H0UQD7</accession>
<dbReference type="HOGENOM" id="CLU_127486_0_0_0"/>
<dbReference type="STRING" id="926567.TheveDRAFT_0530"/>
<reference evidence="1 2" key="1">
    <citation type="submission" date="2011-10" db="EMBL/GenBank/DDBJ databases">
        <title>The Noncontiguous Finished genome of Thermanaerovibrio velox DSM 12556.</title>
        <authorList>
            <consortium name="US DOE Joint Genome Institute (JGI-PGF)"/>
            <person name="Lucas S."/>
            <person name="Copeland A."/>
            <person name="Lapidus A."/>
            <person name="Glavina del Rio T."/>
            <person name="Dalin E."/>
            <person name="Tice H."/>
            <person name="Bruce D."/>
            <person name="Goodwin L."/>
            <person name="Pitluck S."/>
            <person name="Peters L."/>
            <person name="Mikhailova N."/>
            <person name="Teshima H."/>
            <person name="Kyrpides N."/>
            <person name="Mavromatis K."/>
            <person name="Ivanova N."/>
            <person name="Markowitz V."/>
            <person name="Cheng J.-F."/>
            <person name="Hugenholtz P."/>
            <person name="Woyke T."/>
            <person name="Wu D."/>
            <person name="Spring S."/>
            <person name="Brambilla E.-M."/>
            <person name="Klenk H.-P."/>
            <person name="Eisen J.A."/>
        </authorList>
    </citation>
    <scope>NUCLEOTIDE SEQUENCE [LARGE SCALE GENOMIC DNA]</scope>
    <source>
        <strain evidence="1 2">DSM 12556</strain>
    </source>
</reference>
<dbReference type="Proteomes" id="UP000005730">
    <property type="component" value="Chromosome"/>
</dbReference>
<dbReference type="EMBL" id="CM001377">
    <property type="protein sequence ID" value="EHM09691.1"/>
    <property type="molecule type" value="Genomic_DNA"/>
</dbReference>
<evidence type="ECO:0000313" key="1">
    <source>
        <dbReference type="EMBL" id="EHM09691.1"/>
    </source>
</evidence>
<proteinExistence type="predicted"/>
<sequence>MFKSLRAWFSAVIGCFAAAAVFLALLPGVSLGVDEKLAKVIEGQSAKCYVEGQVLGDLVIGARCSVEFILVDRRLADAVREAQFPPQWLVEQVQKLDSVPRGHSLVAVAVRAYKPFDLDMGKLVVGERLSEDLLMTPKDRMLFQLSSGDESFFGVLSPGRIARGSVVKVGYGDDLVDMRVSR</sequence>
<protein>
    <submittedName>
        <fullName evidence="1">Uncharacterized protein</fullName>
    </submittedName>
</protein>
<dbReference type="eggNOG" id="ENOG5032WXR">
    <property type="taxonomic scope" value="Bacteria"/>
</dbReference>
<dbReference type="RefSeq" id="WP_006583185.1">
    <property type="nucleotide sequence ID" value="NZ_CM001377.1"/>
</dbReference>